<name>A0A1Z4KWU6_ANAVA</name>
<dbReference type="SMART" id="SM00822">
    <property type="entry name" value="PKS_KR"/>
    <property type="match status" value="1"/>
</dbReference>
<dbReference type="PANTHER" id="PTHR43976">
    <property type="entry name" value="SHORT CHAIN DEHYDROGENASE"/>
    <property type="match status" value="1"/>
</dbReference>
<dbReference type="SUPFAM" id="SSF51735">
    <property type="entry name" value="NAD(P)-binding Rossmann-fold domains"/>
    <property type="match status" value="1"/>
</dbReference>
<dbReference type="PROSITE" id="PS00061">
    <property type="entry name" value="ADH_SHORT"/>
    <property type="match status" value="1"/>
</dbReference>
<keyword evidence="2" id="KW-0560">Oxidoreductase</keyword>
<evidence type="ECO:0000256" key="3">
    <source>
        <dbReference type="RuleBase" id="RU000363"/>
    </source>
</evidence>
<dbReference type="GO" id="GO:0016491">
    <property type="term" value="F:oxidoreductase activity"/>
    <property type="evidence" value="ECO:0007669"/>
    <property type="project" value="UniProtKB-KW"/>
</dbReference>
<organism evidence="5 6">
    <name type="scientific">Trichormus variabilis NIES-23</name>
    <dbReference type="NCBI Taxonomy" id="1973479"/>
    <lineage>
        <taxon>Bacteria</taxon>
        <taxon>Bacillati</taxon>
        <taxon>Cyanobacteriota</taxon>
        <taxon>Cyanophyceae</taxon>
        <taxon>Nostocales</taxon>
        <taxon>Nostocaceae</taxon>
        <taxon>Trichormus</taxon>
    </lineage>
</organism>
<keyword evidence="5" id="KW-0614">Plasmid</keyword>
<reference evidence="5 6" key="1">
    <citation type="submission" date="2017-06" db="EMBL/GenBank/DDBJ databases">
        <title>Genome sequencing of cyanobaciteial culture collection at National Institute for Environmental Studies (NIES).</title>
        <authorList>
            <person name="Hirose Y."/>
            <person name="Shimura Y."/>
            <person name="Fujisawa T."/>
            <person name="Nakamura Y."/>
            <person name="Kawachi M."/>
        </authorList>
    </citation>
    <scope>NUCLEOTIDE SEQUENCE [LARGE SCALE GENOMIC DNA]</scope>
    <source>
        <strain evidence="5 6">NIES-23</strain>
        <plasmid evidence="6">Plasmid Plasmid3 dna</plasmid>
    </source>
</reference>
<evidence type="ECO:0000313" key="6">
    <source>
        <dbReference type="Proteomes" id="UP000217507"/>
    </source>
</evidence>
<dbReference type="InterPro" id="IPR051911">
    <property type="entry name" value="SDR_oxidoreductase"/>
</dbReference>
<sequence length="267" mass="29330">MSNQKVVLVTGASSGFGQLIAQKLAAVGYRVFGTSRKEHPASPGVEMLKLDVTSDSSVQSCIDELLTQTNRIDVLVNNAGQIHASMIEETPLEQAKEIFETNFWGVVRVTNTVLPIMRQQRSGHIINMSSVAGLIGAPGQGFYSASKFALEGYSEALSVELDPFNIQVSLVEPGYFKTNFNQAMLQPTPVSSDYDNVRDVIISSVEDAIAQGDNPDKVAQAVVRIASSSLPRLRYRVGYEAKWLPRLRTILPDKLFRFGARKRLNLP</sequence>
<dbReference type="Pfam" id="PF00106">
    <property type="entry name" value="adh_short"/>
    <property type="match status" value="1"/>
</dbReference>
<gene>
    <name evidence="5" type="ORF">NIES23_61710</name>
</gene>
<proteinExistence type="inferred from homology"/>
<dbReference type="AlphaFoldDB" id="A0A1Z4KWU6"/>
<dbReference type="InterPro" id="IPR057326">
    <property type="entry name" value="KR_dom"/>
</dbReference>
<dbReference type="Proteomes" id="UP000217507">
    <property type="component" value="Plasmid Plasmid3 dna"/>
</dbReference>
<comment type="similarity">
    <text evidence="1 3">Belongs to the short-chain dehydrogenases/reductases (SDR) family.</text>
</comment>
<dbReference type="InterPro" id="IPR002347">
    <property type="entry name" value="SDR_fam"/>
</dbReference>
<evidence type="ECO:0000313" key="5">
    <source>
        <dbReference type="EMBL" id="BAY73343.1"/>
    </source>
</evidence>
<geneLocation type="plasmid" evidence="5">
    <name>plasmid3</name>
</geneLocation>
<dbReference type="CDD" id="cd05374">
    <property type="entry name" value="17beta-HSD-like_SDR_c"/>
    <property type="match status" value="1"/>
</dbReference>
<evidence type="ECO:0000256" key="1">
    <source>
        <dbReference type="ARBA" id="ARBA00006484"/>
    </source>
</evidence>
<dbReference type="InterPro" id="IPR036291">
    <property type="entry name" value="NAD(P)-bd_dom_sf"/>
</dbReference>
<evidence type="ECO:0000256" key="2">
    <source>
        <dbReference type="ARBA" id="ARBA00023002"/>
    </source>
</evidence>
<dbReference type="EMBL" id="AP018219">
    <property type="protein sequence ID" value="BAY73343.1"/>
    <property type="molecule type" value="Genomic_DNA"/>
</dbReference>
<dbReference type="PRINTS" id="PR00080">
    <property type="entry name" value="SDRFAMILY"/>
</dbReference>
<dbReference type="PANTHER" id="PTHR43976:SF16">
    <property type="entry name" value="SHORT-CHAIN DEHYDROGENASE_REDUCTASE FAMILY PROTEIN"/>
    <property type="match status" value="1"/>
</dbReference>
<feature type="domain" description="Ketoreductase" evidence="4">
    <location>
        <begin position="5"/>
        <end position="164"/>
    </location>
</feature>
<accession>A0A1Z4KWU6</accession>
<dbReference type="Gene3D" id="3.40.50.720">
    <property type="entry name" value="NAD(P)-binding Rossmann-like Domain"/>
    <property type="match status" value="1"/>
</dbReference>
<dbReference type="InterPro" id="IPR020904">
    <property type="entry name" value="Sc_DH/Rdtase_CS"/>
</dbReference>
<protein>
    <submittedName>
        <fullName evidence="5">Short-chain dehydrogenase/reductase SDR</fullName>
    </submittedName>
</protein>
<evidence type="ECO:0000259" key="4">
    <source>
        <dbReference type="SMART" id="SM00822"/>
    </source>
</evidence>
<dbReference type="PRINTS" id="PR00081">
    <property type="entry name" value="GDHRDH"/>
</dbReference>